<dbReference type="PANTHER" id="PTHR30267">
    <property type="entry name" value="PROTEIN KINASE PRKA"/>
    <property type="match status" value="1"/>
</dbReference>
<evidence type="ECO:0000313" key="3">
    <source>
        <dbReference type="Proteomes" id="UP001205843"/>
    </source>
</evidence>
<dbReference type="SMART" id="SM00763">
    <property type="entry name" value="AAA_PrkA"/>
    <property type="match status" value="1"/>
</dbReference>
<dbReference type="SUPFAM" id="SSF52540">
    <property type="entry name" value="P-loop containing nucleoside triphosphate hydrolases"/>
    <property type="match status" value="1"/>
</dbReference>
<dbReference type="InterPro" id="IPR027417">
    <property type="entry name" value="P-loop_NTPase"/>
</dbReference>
<dbReference type="Pfam" id="PF06798">
    <property type="entry name" value="PrkA"/>
    <property type="match status" value="1"/>
</dbReference>
<sequence>MVDKTERGASGKQSAFVDSLVSYTKEHKARHWEGTFDQFLRDIFPSNADRLGRSSHQYIWDMIRWHGARESEEGQDLTHYRLFSNELFGMDEPLERVANYFKAASEGSEVGRRLLLLLGPPSGGKSSLVTLLKRGLEEYSLTDDGAMYAIKGSPIHENPLLLIPHSKRGEFRDTYGVNIEGELSPYARTVLEEEYEGDFTRVPIERIFITEAGRIGVGTYAPHDPTTADIADLVGSVDLAKVAEFGDEGNPRAWSWSGAVYAASRGMLEMIEILKVKREFLYLLLTLTQEKNVKVSRFPLISMDETIVAHTNLAEFRKFLQEKENEALLDRMVIIQVPYTLRYPDEARIYHKLTSSTPSFQQVHLDPHALKVAAVFAVLTRLKPSERPDLDLSKKVRIHAGEDVEGVSVAEVDKIRDENPDEGMEGVSPRFVVNALAGAISRSEQHSLTAVEVLLALKDTIESDARMDAKQKKGWIDLLVTVRKDFYNRWVKEDVHKALFVSFEQEAQDLLDKYLDEVEAVLDNRKVTDPITGEERDADERFLRGVEEKIKVSDSGKHSFRQEVVRKAMGAYKRGEKFSLTSHSRLEEAIEQYLFEERRDVLRLVTSSARPDDDARERISTVAERLISDYGYDKHSAQEALNYVTTLLSQE</sequence>
<proteinExistence type="predicted"/>
<feature type="domain" description="PrkA AAA" evidence="1">
    <location>
        <begin position="34"/>
        <end position="389"/>
    </location>
</feature>
<gene>
    <name evidence="2" type="ORF">J2T57_001915</name>
</gene>
<dbReference type="InterPro" id="IPR010650">
    <property type="entry name" value="PrkA_C"/>
</dbReference>
<dbReference type="Gene3D" id="3.40.50.300">
    <property type="entry name" value="P-loop containing nucleotide triphosphate hydrolases"/>
    <property type="match status" value="1"/>
</dbReference>
<organism evidence="2 3">
    <name type="scientific">Natronocella acetinitrilica</name>
    <dbReference type="NCBI Taxonomy" id="414046"/>
    <lineage>
        <taxon>Bacteria</taxon>
        <taxon>Pseudomonadati</taxon>
        <taxon>Pseudomonadota</taxon>
        <taxon>Gammaproteobacteria</taxon>
        <taxon>Chromatiales</taxon>
        <taxon>Ectothiorhodospiraceae</taxon>
        <taxon>Natronocella</taxon>
    </lineage>
</organism>
<keyword evidence="2" id="KW-0418">Kinase</keyword>
<dbReference type="RefSeq" id="WP_253477171.1">
    <property type="nucleotide sequence ID" value="NZ_JALJXV010000004.1"/>
</dbReference>
<evidence type="ECO:0000313" key="2">
    <source>
        <dbReference type="EMBL" id="MCP1674777.1"/>
    </source>
</evidence>
<keyword evidence="3" id="KW-1185">Reference proteome</keyword>
<dbReference type="EMBL" id="JALJXV010000004">
    <property type="protein sequence ID" value="MCP1674777.1"/>
    <property type="molecule type" value="Genomic_DNA"/>
</dbReference>
<dbReference type="PANTHER" id="PTHR30267:SF2">
    <property type="entry name" value="PROTEIN PRKA"/>
    <property type="match status" value="1"/>
</dbReference>
<evidence type="ECO:0000259" key="1">
    <source>
        <dbReference type="SMART" id="SM00763"/>
    </source>
</evidence>
<keyword evidence="2" id="KW-0808">Transferase</keyword>
<dbReference type="InterPro" id="IPR013153">
    <property type="entry name" value="Prk_AAA"/>
</dbReference>
<dbReference type="GO" id="GO:0004672">
    <property type="term" value="F:protein kinase activity"/>
    <property type="evidence" value="ECO:0007669"/>
    <property type="project" value="TreeGrafter"/>
</dbReference>
<reference evidence="2" key="1">
    <citation type="submission" date="2022-03" db="EMBL/GenBank/DDBJ databases">
        <title>Genomic Encyclopedia of Type Strains, Phase III (KMG-III): the genomes of soil and plant-associated and newly described type strains.</title>
        <authorList>
            <person name="Whitman W."/>
        </authorList>
    </citation>
    <scope>NUCLEOTIDE SEQUENCE</scope>
    <source>
        <strain evidence="2">ANL 6-2</strain>
    </source>
</reference>
<dbReference type="AlphaFoldDB" id="A0AAE3G3L0"/>
<comment type="caution">
    <text evidence="2">The sequence shown here is derived from an EMBL/GenBank/DDBJ whole genome shotgun (WGS) entry which is preliminary data.</text>
</comment>
<accession>A0AAE3G3L0</accession>
<protein>
    <submittedName>
        <fullName evidence="2">Serine protein kinase</fullName>
    </submittedName>
</protein>
<dbReference type="Proteomes" id="UP001205843">
    <property type="component" value="Unassembled WGS sequence"/>
</dbReference>
<name>A0AAE3G3L0_9GAMM</name>
<dbReference type="Pfam" id="PF08298">
    <property type="entry name" value="AAA_PrkA"/>
    <property type="match status" value="1"/>
</dbReference>